<gene>
    <name evidence="3" type="primary">FAS2_1</name>
    <name evidence="3" type="ORF">PHYBOEH_009786</name>
</gene>
<dbReference type="EMBL" id="JAGDFL010000063">
    <property type="protein sequence ID" value="KAG7399096.1"/>
    <property type="molecule type" value="Genomic_DNA"/>
</dbReference>
<dbReference type="Proteomes" id="UP000693981">
    <property type="component" value="Unassembled WGS sequence"/>
</dbReference>
<name>A0A8T1X078_9STRA</name>
<evidence type="ECO:0000259" key="2">
    <source>
        <dbReference type="Pfam" id="PF18314"/>
    </source>
</evidence>
<accession>A0A8T1X078</accession>
<dbReference type="InterPro" id="IPR041550">
    <property type="entry name" value="FASI_helical"/>
</dbReference>
<sequence length="347" mass="37855">MHEGFVSRAEEESGPELAQAIHLLVEQVEEWLNTNPVNMQIFKPMQPQLRILESGELENTEVRHDGISDSITYVDEVARGLEYNDTIYTGKVAGTDVTAGIIGAVGFESTLNDNSSMSSDEQESDEDDDDDDEESVSVSAKRESERSQVSHSSKLRFGLDENMKKIVVAMDSFDCFGAIIGWMRGTGFMSDNNVVAAGVEKMGMRTFSTTEMSFILSALMHPSIVDRAAESPIFAGLTGGMAQVSDLKDQVDSIRADIMKKSKLQVSIHAALENDKKLLALPSKQPSSANNSKKFALRANMSGYYCCTFPKLSGVAELANSSRQTLLRNMLDLRKIVVVAGFGGVSP</sequence>
<feature type="compositionally biased region" description="Acidic residues" evidence="1">
    <location>
        <begin position="120"/>
        <end position="135"/>
    </location>
</feature>
<reference evidence="3" key="1">
    <citation type="submission" date="2021-02" db="EMBL/GenBank/DDBJ databases">
        <authorList>
            <person name="Palmer J.M."/>
        </authorList>
    </citation>
    <scope>NUCLEOTIDE SEQUENCE</scope>
    <source>
        <strain evidence="3">SCRP23</strain>
    </source>
</reference>
<evidence type="ECO:0000256" key="1">
    <source>
        <dbReference type="SAM" id="MobiDB-lite"/>
    </source>
</evidence>
<dbReference type="Pfam" id="PF18314">
    <property type="entry name" value="FAS_I_H"/>
    <property type="match status" value="1"/>
</dbReference>
<comment type="caution">
    <text evidence="3">The sequence shown here is derived from an EMBL/GenBank/DDBJ whole genome shotgun (WGS) entry which is preliminary data.</text>
</comment>
<evidence type="ECO:0000313" key="4">
    <source>
        <dbReference type="Proteomes" id="UP000693981"/>
    </source>
</evidence>
<organism evidence="3 4">
    <name type="scientific">Phytophthora boehmeriae</name>
    <dbReference type="NCBI Taxonomy" id="109152"/>
    <lineage>
        <taxon>Eukaryota</taxon>
        <taxon>Sar</taxon>
        <taxon>Stramenopiles</taxon>
        <taxon>Oomycota</taxon>
        <taxon>Peronosporomycetes</taxon>
        <taxon>Peronosporales</taxon>
        <taxon>Peronosporaceae</taxon>
        <taxon>Phytophthora</taxon>
    </lineage>
</organism>
<dbReference type="AlphaFoldDB" id="A0A8T1X078"/>
<evidence type="ECO:0000313" key="3">
    <source>
        <dbReference type="EMBL" id="KAG7399096.1"/>
    </source>
</evidence>
<feature type="domain" description="Fatty acid synthase type I helical" evidence="2">
    <location>
        <begin position="10"/>
        <end position="81"/>
    </location>
</feature>
<proteinExistence type="predicted"/>
<keyword evidence="4" id="KW-1185">Reference proteome</keyword>
<feature type="region of interest" description="Disordered" evidence="1">
    <location>
        <begin position="112"/>
        <end position="153"/>
    </location>
</feature>
<protein>
    <submittedName>
        <fullName evidence="3">3-oxoacyl-[acyl-carrier-protein] synthase</fullName>
    </submittedName>
</protein>
<dbReference type="OrthoDB" id="4251012at2759"/>